<dbReference type="InterPro" id="IPR052709">
    <property type="entry name" value="Transposase-MT_Hybrid"/>
</dbReference>
<dbReference type="EMBL" id="CAJGYM010000048">
    <property type="protein sequence ID" value="CAD6194828.1"/>
    <property type="molecule type" value="Genomic_DNA"/>
</dbReference>
<protein>
    <submittedName>
        <fullName evidence="3">Uncharacterized protein</fullName>
    </submittedName>
</protein>
<dbReference type="PANTHER" id="PTHR46060">
    <property type="entry name" value="MARINER MOS1 TRANSPOSASE-LIKE PROTEIN"/>
    <property type="match status" value="1"/>
</dbReference>
<gene>
    <name evidence="3" type="ORF">CAUJ_LOCUS10747</name>
</gene>
<dbReference type="AlphaFoldDB" id="A0A8S1HK24"/>
<feature type="transmembrane region" description="Helical" evidence="2">
    <location>
        <begin position="143"/>
        <end position="167"/>
    </location>
</feature>
<dbReference type="Gene3D" id="3.30.420.10">
    <property type="entry name" value="Ribonuclease H-like superfamily/Ribonuclease H"/>
    <property type="match status" value="1"/>
</dbReference>
<evidence type="ECO:0000313" key="4">
    <source>
        <dbReference type="Proteomes" id="UP000835052"/>
    </source>
</evidence>
<proteinExistence type="predicted"/>
<dbReference type="InterPro" id="IPR001888">
    <property type="entry name" value="Transposase_1"/>
</dbReference>
<dbReference type="OrthoDB" id="5863303at2759"/>
<feature type="transmembrane region" description="Helical" evidence="2">
    <location>
        <begin position="173"/>
        <end position="199"/>
    </location>
</feature>
<feature type="transmembrane region" description="Helical" evidence="2">
    <location>
        <begin position="534"/>
        <end position="551"/>
    </location>
</feature>
<keyword evidence="4" id="KW-1185">Reference proteome</keyword>
<feature type="region of interest" description="Disordered" evidence="1">
    <location>
        <begin position="453"/>
        <end position="539"/>
    </location>
</feature>
<feature type="transmembrane region" description="Helical" evidence="2">
    <location>
        <begin position="110"/>
        <end position="134"/>
    </location>
</feature>
<dbReference type="Proteomes" id="UP000835052">
    <property type="component" value="Unassembled WGS sequence"/>
</dbReference>
<accession>A0A8S1HK24</accession>
<feature type="compositionally biased region" description="Low complexity" evidence="1">
    <location>
        <begin position="459"/>
        <end position="495"/>
    </location>
</feature>
<feature type="transmembrane region" description="Helical" evidence="2">
    <location>
        <begin position="48"/>
        <end position="69"/>
    </location>
</feature>
<organism evidence="3 4">
    <name type="scientific">Caenorhabditis auriculariae</name>
    <dbReference type="NCBI Taxonomy" id="2777116"/>
    <lineage>
        <taxon>Eukaryota</taxon>
        <taxon>Metazoa</taxon>
        <taxon>Ecdysozoa</taxon>
        <taxon>Nematoda</taxon>
        <taxon>Chromadorea</taxon>
        <taxon>Rhabditida</taxon>
        <taxon>Rhabditina</taxon>
        <taxon>Rhabditomorpha</taxon>
        <taxon>Rhabditoidea</taxon>
        <taxon>Rhabditidae</taxon>
        <taxon>Peloderinae</taxon>
        <taxon>Caenorhabditis</taxon>
    </lineage>
</organism>
<feature type="transmembrane region" description="Helical" evidence="2">
    <location>
        <begin position="367"/>
        <end position="390"/>
    </location>
</feature>
<feature type="transmembrane region" description="Helical" evidence="2">
    <location>
        <begin position="410"/>
        <end position="436"/>
    </location>
</feature>
<evidence type="ECO:0000313" key="3">
    <source>
        <dbReference type="EMBL" id="CAD6194828.1"/>
    </source>
</evidence>
<evidence type="ECO:0000256" key="2">
    <source>
        <dbReference type="SAM" id="Phobius"/>
    </source>
</evidence>
<sequence length="552" mass="61950">MKTSNSVILTTSMAPEALWAPPDDVVMKENAFLTQISTILAPNSPISLGLFVVDNILSIFHFVVSSFILNDFSTTYLSKVYLPCMIQKICRIVSFFTNSLDYELWLINSIVNQIFITAILLGTIAYLGMCAYVAHRRRQISPVFVTIFFCVLLLLEIAFVCLSHYFLDEMNGLLLVFAAQAVASIVLLLEILVVSVFLVSSHVLLNELLVRAVLNAKKVMLSIWWLARCVEFWELLPKVSYNNANPYTGQLQKLRLGNENRRGNQAVIYFQHDNARPHIARSTKAGLETYGWHVLPHPPYSPDLAPSDYHLCSHLQRDLPGQKFDDKKQFMFIFERRSEKDSEWKQLEAADELTAANGVVSNASSRLFWACIFALVLVLITIPQIALLHIPTTPDWITYHFVISSLESFVPIFLSISVFFILPAYRSAVFCCCVNYRHIKAVKKKNRLQTSTIEPSVVESPHPAPESAAKKSSAIFSSPESGSPQPEPQPISETIPSPPPHMETAAIAIPPEHQTMGPIAQLQDRRRKKDPRNYSVTSSAIGSVMVVLTPLE</sequence>
<reference evidence="3" key="1">
    <citation type="submission" date="2020-10" db="EMBL/GenBank/DDBJ databases">
        <authorList>
            <person name="Kikuchi T."/>
        </authorList>
    </citation>
    <scope>NUCLEOTIDE SEQUENCE</scope>
    <source>
        <strain evidence="3">NKZ352</strain>
    </source>
</reference>
<comment type="caution">
    <text evidence="3">The sequence shown here is derived from an EMBL/GenBank/DDBJ whole genome shotgun (WGS) entry which is preliminary data.</text>
</comment>
<dbReference type="GO" id="GO:0003676">
    <property type="term" value="F:nucleic acid binding"/>
    <property type="evidence" value="ECO:0007669"/>
    <property type="project" value="InterPro"/>
</dbReference>
<keyword evidence="2" id="KW-1133">Transmembrane helix</keyword>
<keyword evidence="2" id="KW-0812">Transmembrane</keyword>
<dbReference type="Pfam" id="PF01359">
    <property type="entry name" value="Transposase_1"/>
    <property type="match status" value="1"/>
</dbReference>
<dbReference type="InterPro" id="IPR036397">
    <property type="entry name" value="RNaseH_sf"/>
</dbReference>
<evidence type="ECO:0000256" key="1">
    <source>
        <dbReference type="SAM" id="MobiDB-lite"/>
    </source>
</evidence>
<name>A0A8S1HK24_9PELO</name>
<keyword evidence="2" id="KW-0472">Membrane</keyword>
<dbReference type="PANTHER" id="PTHR46060:SF1">
    <property type="entry name" value="MARINER MOS1 TRANSPOSASE-LIKE PROTEIN"/>
    <property type="match status" value="1"/>
</dbReference>